<dbReference type="EMBL" id="AP026074">
    <property type="protein sequence ID" value="BDM74783.1"/>
    <property type="molecule type" value="Genomic_DNA"/>
</dbReference>
<reference evidence="1" key="1">
    <citation type="submission" date="2022-06" db="EMBL/GenBank/DDBJ databases">
        <title>Complete genome sequence of Streptomyces nigrescens HEK616.</title>
        <authorList>
            <person name="Asamizu S."/>
            <person name="Onaka H."/>
        </authorList>
    </citation>
    <scope>NUCLEOTIDE SEQUENCE</scope>
    <source>
        <strain evidence="1">HEK616</strain>
        <plasmid evidence="1">SNP1</plasmid>
    </source>
</reference>
<accession>A0ABM8A7U2</accession>
<organism evidence="1 2">
    <name type="scientific">Streptomyces nigrescens</name>
    <dbReference type="NCBI Taxonomy" id="1920"/>
    <lineage>
        <taxon>Bacteria</taxon>
        <taxon>Bacillati</taxon>
        <taxon>Actinomycetota</taxon>
        <taxon>Actinomycetes</taxon>
        <taxon>Kitasatosporales</taxon>
        <taxon>Streptomycetaceae</taxon>
        <taxon>Streptomyces</taxon>
    </lineage>
</organism>
<name>A0ABM8A7U2_STRNI</name>
<protein>
    <recommendedName>
        <fullName evidence="3">Transposase</fullName>
    </recommendedName>
</protein>
<geneLocation type="plasmid" evidence="1 2">
    <name>SNP1</name>
</geneLocation>
<sequence>MSRYTDGCSASPDTWATVAHRSDGLHDAIRGVAATQGRVHAVRSLRPWLPVLSPAKAIECVSALLAGDAPAHLVAVVTKKLVEPLNPVRNHPPWCAPPGRLTAGSQPKPGRLNLRFIR</sequence>
<keyword evidence="2" id="KW-1185">Reference proteome</keyword>
<evidence type="ECO:0000313" key="1">
    <source>
        <dbReference type="EMBL" id="BDM74783.1"/>
    </source>
</evidence>
<keyword evidence="1" id="KW-0614">Plasmid</keyword>
<evidence type="ECO:0000313" key="2">
    <source>
        <dbReference type="Proteomes" id="UP001059597"/>
    </source>
</evidence>
<dbReference type="Proteomes" id="UP001059597">
    <property type="component" value="Plasmid SNP1"/>
</dbReference>
<evidence type="ECO:0008006" key="3">
    <source>
        <dbReference type="Google" id="ProtNLM"/>
    </source>
</evidence>
<proteinExistence type="predicted"/>
<gene>
    <name evidence="1" type="ORF">HEK616_82700</name>
</gene>